<name>A0ACC1S8C8_9APHY</name>
<comment type="caution">
    <text evidence="1">The sequence shown here is derived from an EMBL/GenBank/DDBJ whole genome shotgun (WGS) entry which is preliminary data.</text>
</comment>
<protein>
    <submittedName>
        <fullName evidence="1">Uncharacterized protein</fullName>
    </submittedName>
</protein>
<dbReference type="Proteomes" id="UP001148662">
    <property type="component" value="Unassembled WGS sequence"/>
</dbReference>
<sequence length="578" mass="65674">MTESVAHLALTFIQADGRSGCSSPDDRAHNGRNYERERHINDNAGISRLLDELLAQIFFILRDTAVAESDDDPKVLWDSWVPVTHVCHRWRGIALSYPLLWNYIDARRQDATVAFLARSGTALLAIKSEEDSRGVRPIPLSLILAHLPRTRSLTVTLNTDSSVSDWASADLLAPQLQRLDIRFEDRHRIPFAEHPFRLGDMPALRYLSVYGGIWLWMASPLPTTLQELRLTQCPMWHDATLGALALTAIGSLPNLRYLILVKSDIWDIDRDAMDRMDEMDNLPDITLPNLRTFTWQGPSFMGLHLLNHISLPSSCKLNIALGIALPAFVRADQIAVLSNSAIITRDPPVTAVALSFSRPYQFDIRLWKTNPSQNLPLPTTSADIQVEYYDQQYVHSLNKELGWRDMICDLVGDFLLPEVQTLQISHIHHYAQDLDFRNVLQHARNIERILVEDWNIRGIPRIIPTCLAAPHSDELFLPNLRELVLEDVCFPLLPATHQDVQHVADFLDRLKGRRERGAGIARLVLRKCWNLTPSLVDSMRAEVDTLEWDCVTMTSPFSEKKDEIVDYFSEPASEGVEQ</sequence>
<dbReference type="EMBL" id="JANHOG010001630">
    <property type="protein sequence ID" value="KAJ3534071.1"/>
    <property type="molecule type" value="Genomic_DNA"/>
</dbReference>
<proteinExistence type="predicted"/>
<gene>
    <name evidence="1" type="ORF">NM688_g7189</name>
</gene>
<reference evidence="1" key="1">
    <citation type="submission" date="2022-07" db="EMBL/GenBank/DDBJ databases">
        <title>Genome Sequence of Phlebia brevispora.</title>
        <authorList>
            <person name="Buettner E."/>
        </authorList>
    </citation>
    <scope>NUCLEOTIDE SEQUENCE</scope>
    <source>
        <strain evidence="1">MPL23</strain>
    </source>
</reference>
<evidence type="ECO:0000313" key="1">
    <source>
        <dbReference type="EMBL" id="KAJ3534071.1"/>
    </source>
</evidence>
<accession>A0ACC1S8C8</accession>
<keyword evidence="2" id="KW-1185">Reference proteome</keyword>
<organism evidence="1 2">
    <name type="scientific">Phlebia brevispora</name>
    <dbReference type="NCBI Taxonomy" id="194682"/>
    <lineage>
        <taxon>Eukaryota</taxon>
        <taxon>Fungi</taxon>
        <taxon>Dikarya</taxon>
        <taxon>Basidiomycota</taxon>
        <taxon>Agaricomycotina</taxon>
        <taxon>Agaricomycetes</taxon>
        <taxon>Polyporales</taxon>
        <taxon>Meruliaceae</taxon>
        <taxon>Phlebia</taxon>
    </lineage>
</organism>
<evidence type="ECO:0000313" key="2">
    <source>
        <dbReference type="Proteomes" id="UP001148662"/>
    </source>
</evidence>